<keyword evidence="11" id="KW-1185">Reference proteome</keyword>
<gene>
    <name evidence="10" type="ORF">N0V93_006490</name>
</gene>
<protein>
    <recommendedName>
        <fullName evidence="4">Manganese lipoxygenase</fullName>
        <ecNumber evidence="3">1.13.11.45</ecNumber>
    </recommendedName>
</protein>
<evidence type="ECO:0000256" key="5">
    <source>
        <dbReference type="ARBA" id="ARBA00022723"/>
    </source>
</evidence>
<dbReference type="GO" id="GO:0043651">
    <property type="term" value="P:linoleic acid metabolic process"/>
    <property type="evidence" value="ECO:0007669"/>
    <property type="project" value="UniProtKB-ARBA"/>
</dbReference>
<evidence type="ECO:0000256" key="6">
    <source>
        <dbReference type="ARBA" id="ARBA00022964"/>
    </source>
</evidence>
<dbReference type="AlphaFoldDB" id="A0A9W9CUJ1"/>
<evidence type="ECO:0000256" key="7">
    <source>
        <dbReference type="ARBA" id="ARBA00023002"/>
    </source>
</evidence>
<evidence type="ECO:0000259" key="9">
    <source>
        <dbReference type="PROSITE" id="PS51393"/>
    </source>
</evidence>
<dbReference type="SUPFAM" id="SSF48484">
    <property type="entry name" value="Lipoxigenase"/>
    <property type="match status" value="1"/>
</dbReference>
<comment type="catalytic activity">
    <reaction evidence="1">
        <text>(9Z,12Z)-octadecadienoate + O2 = (11S)-hydroperoxy-(9Z,12Z)-octadecadienoate</text>
        <dbReference type="Rhea" id="RHEA:18993"/>
        <dbReference type="ChEBI" id="CHEBI:15379"/>
        <dbReference type="ChEBI" id="CHEBI:30245"/>
        <dbReference type="ChEBI" id="CHEBI:57467"/>
        <dbReference type="EC" id="1.13.11.45"/>
    </reaction>
</comment>
<name>A0A9W9CUJ1_9PEZI</name>
<comment type="cofactor">
    <cofactor evidence="2">
        <name>Mn(2+)</name>
        <dbReference type="ChEBI" id="CHEBI:29035"/>
    </cofactor>
</comment>
<reference evidence="10" key="1">
    <citation type="submission" date="2022-10" db="EMBL/GenBank/DDBJ databases">
        <title>Tapping the CABI collections for fungal endophytes: first genome assemblies for Collariella, Neodidymelliopsis, Ascochyta clinopodiicola, Didymella pomorum, Didymosphaeria variabile, Neocosmospora piperis and Neocucurbitaria cava.</title>
        <authorList>
            <person name="Hill R."/>
        </authorList>
    </citation>
    <scope>NUCLEOTIDE SEQUENCE</scope>
    <source>
        <strain evidence="10">IMI 355082</strain>
    </source>
</reference>
<feature type="domain" description="Lipoxygenase" evidence="9">
    <location>
        <begin position="86"/>
        <end position="706"/>
    </location>
</feature>
<evidence type="ECO:0000256" key="4">
    <source>
        <dbReference type="ARBA" id="ARBA00021175"/>
    </source>
</evidence>
<dbReference type="Gene3D" id="3.10.450.60">
    <property type="match status" value="1"/>
</dbReference>
<keyword evidence="8" id="KW-0464">Manganese</keyword>
<keyword evidence="7" id="KW-0560">Oxidoreductase</keyword>
<dbReference type="EC" id="1.13.11.45" evidence="3"/>
<evidence type="ECO:0000313" key="10">
    <source>
        <dbReference type="EMBL" id="KAJ4389028.1"/>
    </source>
</evidence>
<dbReference type="EMBL" id="JAPEVB010000004">
    <property type="protein sequence ID" value="KAJ4389028.1"/>
    <property type="molecule type" value="Genomic_DNA"/>
</dbReference>
<sequence>MGSMPVPDAGSLLLHSWDHGLITQELVRRKIFPRRLGPEAVKKAQGLIVPSTSPDTQISKGTFSGSSKALTDVFARVENRFHSFFDVLGIEPSTPLTDLREDNASIYNWSDKEGSKADKFPPHLSLIPKSDASSFFDLFDKMRLLDTGYLVFSMVPQSILDFQYSYPDQGATMAELDQRNATLRAQKKNILREPNVGDLKKHRWFSDECFAQQQFTGTNPVTIKIASETWINNFTKAATDQNKKQFIDLLGSASKTKSLYVQDCSFYREYLNLAPDAVLQADDTAKNEPRYASSSVTLFHLSAEGKLHPLAIIVDWKGSMDKSVTIFNTRLTPEQQMDQEHDWPWRYAKSVAQSSDWLQHEAAIHLTNCHLIEEATIVASKRALPTDHIVYRCLQPHWQKTLSLNAAARQTLVPFVIVPLVGITENQTYDFVNSAYHNFDWQKNYVPADLERRGFPVKEISDLNNTKFKNYAYGKMALLMWQVLRKFVKAFLANGGQDLDTDAKVADDLDIKRWCDEMRSKNGGQLDSWPEIKTVDELVDCVTMCIHIASPLHTAVNYLQEYYQSYVVNRAPAVCAPLPTSLQQLKGFQEADLMQSLPINRPREWLLASHLVHLLNFRVAEDQNLVNYAVSLYHITAPGSEGGSGETYLRAAAKDLADDLTTLGDTQDKFGNLVPGVFSKISGEMDDQEVPYRVLQPAETAVSILI</sequence>
<evidence type="ECO:0000256" key="8">
    <source>
        <dbReference type="ARBA" id="ARBA00023211"/>
    </source>
</evidence>
<comment type="caution">
    <text evidence="10">The sequence shown here is derived from an EMBL/GenBank/DDBJ whole genome shotgun (WGS) entry which is preliminary data.</text>
</comment>
<dbReference type="InterPro" id="IPR013819">
    <property type="entry name" value="LipOase_C"/>
</dbReference>
<dbReference type="Proteomes" id="UP001140453">
    <property type="component" value="Unassembled WGS sequence"/>
</dbReference>
<dbReference type="InterPro" id="IPR036226">
    <property type="entry name" value="LipOase_C_sf"/>
</dbReference>
<dbReference type="OrthoDB" id="407298at2759"/>
<dbReference type="PROSITE" id="PS51393">
    <property type="entry name" value="LIPOXYGENASE_3"/>
    <property type="match status" value="1"/>
</dbReference>
<evidence type="ECO:0000313" key="11">
    <source>
        <dbReference type="Proteomes" id="UP001140453"/>
    </source>
</evidence>
<organism evidence="10 11">
    <name type="scientific">Gnomoniopsis smithogilvyi</name>
    <dbReference type="NCBI Taxonomy" id="1191159"/>
    <lineage>
        <taxon>Eukaryota</taxon>
        <taxon>Fungi</taxon>
        <taxon>Dikarya</taxon>
        <taxon>Ascomycota</taxon>
        <taxon>Pezizomycotina</taxon>
        <taxon>Sordariomycetes</taxon>
        <taxon>Sordariomycetidae</taxon>
        <taxon>Diaporthales</taxon>
        <taxon>Gnomoniaceae</taxon>
        <taxon>Gnomoniopsis</taxon>
    </lineage>
</organism>
<dbReference type="GO" id="GO:0050584">
    <property type="term" value="F:linoleate 11-lipoxygenase activity"/>
    <property type="evidence" value="ECO:0007669"/>
    <property type="project" value="UniProtKB-EC"/>
</dbReference>
<dbReference type="GO" id="GO:0046872">
    <property type="term" value="F:metal ion binding"/>
    <property type="evidence" value="ECO:0007669"/>
    <property type="project" value="UniProtKB-KW"/>
</dbReference>
<accession>A0A9W9CUJ1</accession>
<keyword evidence="6" id="KW-0223">Dioxygenase</keyword>
<evidence type="ECO:0000256" key="3">
    <source>
        <dbReference type="ARBA" id="ARBA00013178"/>
    </source>
</evidence>
<dbReference type="GO" id="GO:0034440">
    <property type="term" value="P:lipid oxidation"/>
    <property type="evidence" value="ECO:0007669"/>
    <property type="project" value="InterPro"/>
</dbReference>
<evidence type="ECO:0000256" key="2">
    <source>
        <dbReference type="ARBA" id="ARBA00001936"/>
    </source>
</evidence>
<dbReference type="PANTHER" id="PTHR11771">
    <property type="entry name" value="LIPOXYGENASE"/>
    <property type="match status" value="1"/>
</dbReference>
<proteinExistence type="predicted"/>
<dbReference type="Gene3D" id="1.20.245.10">
    <property type="entry name" value="Lipoxygenase-1, Domain 5"/>
    <property type="match status" value="1"/>
</dbReference>
<evidence type="ECO:0000256" key="1">
    <source>
        <dbReference type="ARBA" id="ARBA00000366"/>
    </source>
</evidence>
<dbReference type="InterPro" id="IPR000907">
    <property type="entry name" value="LipOase"/>
</dbReference>
<dbReference type="Pfam" id="PF00305">
    <property type="entry name" value="Lipoxygenase"/>
    <property type="match status" value="1"/>
</dbReference>
<keyword evidence="5" id="KW-0479">Metal-binding</keyword>